<reference evidence="1 2" key="1">
    <citation type="submission" date="2020-07" db="EMBL/GenBank/DDBJ databases">
        <title>Sequencing the genomes of 1000 actinobacteria strains.</title>
        <authorList>
            <person name="Klenk H.-P."/>
        </authorList>
    </citation>
    <scope>NUCLEOTIDE SEQUENCE [LARGE SCALE GENOMIC DNA]</scope>
    <source>
        <strain evidence="1 2">DSM 22083</strain>
    </source>
</reference>
<gene>
    <name evidence="1" type="ORF">BKA15_003849</name>
</gene>
<evidence type="ECO:0000313" key="1">
    <source>
        <dbReference type="EMBL" id="NYE72520.1"/>
    </source>
</evidence>
<organism evidence="1 2">
    <name type="scientific">Microlunatus parietis</name>
    <dbReference type="NCBI Taxonomy" id="682979"/>
    <lineage>
        <taxon>Bacteria</taxon>
        <taxon>Bacillati</taxon>
        <taxon>Actinomycetota</taxon>
        <taxon>Actinomycetes</taxon>
        <taxon>Propionibacteriales</taxon>
        <taxon>Propionibacteriaceae</taxon>
        <taxon>Microlunatus</taxon>
    </lineage>
</organism>
<name>A0A7Y9I9F0_9ACTN</name>
<dbReference type="RefSeq" id="WP_179753380.1">
    <property type="nucleotide sequence ID" value="NZ_JACCBU010000001.1"/>
</dbReference>
<dbReference type="Proteomes" id="UP000569914">
    <property type="component" value="Unassembled WGS sequence"/>
</dbReference>
<evidence type="ECO:0000313" key="2">
    <source>
        <dbReference type="Proteomes" id="UP000569914"/>
    </source>
</evidence>
<sequence length="84" mass="9073">MIATTEHEDQDGTPVHVKVTVGISGDWRAEPIKVITGITEGIRSLDSTLAEAVRLARKQGVTWAEIGSALGVSRQAAWERFSVD</sequence>
<protein>
    <submittedName>
        <fullName evidence="1">Putative transcriptional regulator</fullName>
    </submittedName>
</protein>
<dbReference type="AlphaFoldDB" id="A0A7Y9I9F0"/>
<proteinExistence type="predicted"/>
<keyword evidence="2" id="KW-1185">Reference proteome</keyword>
<dbReference type="EMBL" id="JACCBU010000001">
    <property type="protein sequence ID" value="NYE72520.1"/>
    <property type="molecule type" value="Genomic_DNA"/>
</dbReference>
<comment type="caution">
    <text evidence="1">The sequence shown here is derived from an EMBL/GenBank/DDBJ whole genome shotgun (WGS) entry which is preliminary data.</text>
</comment>
<accession>A0A7Y9I9F0</accession>